<dbReference type="GO" id="GO:0004845">
    <property type="term" value="F:uracil phosphoribosyltransferase activity"/>
    <property type="evidence" value="ECO:0007669"/>
    <property type="project" value="UniProtKB-EC"/>
</dbReference>
<keyword evidence="2" id="KW-0328">Glycosyltransferase</keyword>
<feature type="domain" description="Phosphoribosyltransferase" evidence="1">
    <location>
        <begin position="36"/>
        <end position="177"/>
    </location>
</feature>
<dbReference type="HOGENOM" id="CLU_067096_1_1_0"/>
<dbReference type="AlphaFoldDB" id="F8L8L5"/>
<dbReference type="InterPro" id="IPR000836">
    <property type="entry name" value="PRTase_dom"/>
</dbReference>
<dbReference type="EC" id="2.4.2.9" evidence="2"/>
<dbReference type="RefSeq" id="WP_013943619.1">
    <property type="nucleotide sequence ID" value="NC_015713.1"/>
</dbReference>
<accession>F8L8L5</accession>
<dbReference type="NCBIfam" id="NF001097">
    <property type="entry name" value="PRK00129.1"/>
    <property type="match status" value="1"/>
</dbReference>
<reference evidence="2 3" key="2">
    <citation type="journal article" date="2011" name="Mol. Biol. Evol.">
        <title>Unity in variety--the pan-genome of the Chlamydiae.</title>
        <authorList>
            <person name="Collingro A."/>
            <person name="Tischler P."/>
            <person name="Weinmaier T."/>
            <person name="Penz T."/>
            <person name="Heinz E."/>
            <person name="Brunham R.C."/>
            <person name="Read T.D."/>
            <person name="Bavoil P.M."/>
            <person name="Sachse K."/>
            <person name="Kahane S."/>
            <person name="Friedman M.G."/>
            <person name="Rattei T."/>
            <person name="Myers G.S."/>
            <person name="Horn M."/>
        </authorList>
    </citation>
    <scope>NUCLEOTIDE SEQUENCE [LARGE SCALE GENOMIC DNA]</scope>
    <source>
        <strain evidence="3">ATCC VR-1471 / Z</strain>
    </source>
</reference>
<dbReference type="Gene3D" id="3.40.50.2020">
    <property type="match status" value="1"/>
</dbReference>
<keyword evidence="3" id="KW-1185">Reference proteome</keyword>
<dbReference type="STRING" id="331113.SNE_A12750"/>
<name>F8L8L5_SIMNZ</name>
<dbReference type="eggNOG" id="COG0035">
    <property type="taxonomic scope" value="Bacteria"/>
</dbReference>
<dbReference type="KEGG" id="sng:SNE_A12750"/>
<dbReference type="Pfam" id="PF14681">
    <property type="entry name" value="UPRTase"/>
    <property type="match status" value="1"/>
</dbReference>
<dbReference type="CDD" id="cd06223">
    <property type="entry name" value="PRTases_typeI"/>
    <property type="match status" value="1"/>
</dbReference>
<proteinExistence type="predicted"/>
<evidence type="ECO:0000313" key="2">
    <source>
        <dbReference type="EMBL" id="CCB89152.1"/>
    </source>
</evidence>
<dbReference type="SUPFAM" id="SSF53271">
    <property type="entry name" value="PRTase-like"/>
    <property type="match status" value="1"/>
</dbReference>
<reference key="1">
    <citation type="journal article" date="2011" name="Mol. Biol. Evol.">
        <title>Unity in variety -- the pan-genome of the Chlamydiae.</title>
        <authorList>
            <person name="Collingro A."/>
            <person name="Tischler P."/>
            <person name="Weinmaier T."/>
            <person name="Penz T."/>
            <person name="Heinz E."/>
            <person name="Brunham R.C."/>
            <person name="Read T.D."/>
            <person name="Bavoil P.M."/>
            <person name="Sachse K."/>
            <person name="Kahane S."/>
            <person name="Friedman M.G."/>
            <person name="Rattei T."/>
            <person name="Myers G.S.A."/>
            <person name="Horn M."/>
        </authorList>
    </citation>
    <scope>NUCLEOTIDE SEQUENCE</scope>
    <source>
        <strain>Z</strain>
    </source>
</reference>
<dbReference type="OrthoDB" id="9781675at2"/>
<sequence>MKKTLLSILRDRSTSTVNFRKASDKLAELIATDIKTHSDEVVLIPILRAGIALLYSFLQCFQSARVGFIGVQRDRKAQPVLYYENLPAVCKTDSIIILDPIIATGGSTLITLEKLTKSGSSPENITLVGMIAAPEGLEAIKQAFPAIEVKVSAIDKGLDDRKYIVPGLGDFGDRYFGC</sequence>
<evidence type="ECO:0000313" key="3">
    <source>
        <dbReference type="Proteomes" id="UP000000496"/>
    </source>
</evidence>
<keyword evidence="2" id="KW-0808">Transferase</keyword>
<protein>
    <submittedName>
        <fullName evidence="2">Uracil phosphoribosyltransferase</fullName>
        <ecNumber evidence="2">2.4.2.9</ecNumber>
    </submittedName>
</protein>
<dbReference type="EMBL" id="FR872582">
    <property type="protein sequence ID" value="CCB89152.1"/>
    <property type="molecule type" value="Genomic_DNA"/>
</dbReference>
<gene>
    <name evidence="2" type="primary">upp</name>
    <name evidence="2" type="ordered locus">SNE_A12750</name>
</gene>
<dbReference type="InterPro" id="IPR029057">
    <property type="entry name" value="PRTase-like"/>
</dbReference>
<evidence type="ECO:0000259" key="1">
    <source>
        <dbReference type="Pfam" id="PF14681"/>
    </source>
</evidence>
<organism evidence="2 3">
    <name type="scientific">Simkania negevensis (strain ATCC VR-1471 / DSM 27360 / Z)</name>
    <dbReference type="NCBI Taxonomy" id="331113"/>
    <lineage>
        <taxon>Bacteria</taxon>
        <taxon>Pseudomonadati</taxon>
        <taxon>Chlamydiota</taxon>
        <taxon>Chlamydiia</taxon>
        <taxon>Parachlamydiales</taxon>
        <taxon>Simkaniaceae</taxon>
        <taxon>Simkania</taxon>
    </lineage>
</organism>
<dbReference type="Proteomes" id="UP000000496">
    <property type="component" value="Chromosome gsn.131"/>
</dbReference>